<dbReference type="Pfam" id="PF02653">
    <property type="entry name" value="BPD_transp_2"/>
    <property type="match status" value="1"/>
</dbReference>
<evidence type="ECO:0000256" key="5">
    <source>
        <dbReference type="ARBA" id="ARBA00022970"/>
    </source>
</evidence>
<comment type="subcellular location">
    <subcellularLocation>
        <location evidence="1">Cell inner membrane</location>
        <topology evidence="1">Multi-pass membrane protein</topology>
    </subcellularLocation>
</comment>
<keyword evidence="7 9" id="KW-0472">Membrane</keyword>
<keyword evidence="5" id="KW-0029">Amino-acid transport</keyword>
<comment type="similarity">
    <text evidence="8">Belongs to the binding-protein-dependent transport system permease family. LivHM subfamily.</text>
</comment>
<evidence type="ECO:0000256" key="6">
    <source>
        <dbReference type="ARBA" id="ARBA00022989"/>
    </source>
</evidence>
<feature type="transmembrane region" description="Helical" evidence="9">
    <location>
        <begin position="111"/>
        <end position="129"/>
    </location>
</feature>
<evidence type="ECO:0000256" key="7">
    <source>
        <dbReference type="ARBA" id="ARBA00023136"/>
    </source>
</evidence>
<dbReference type="EMBL" id="CP015243">
    <property type="protein sequence ID" value="ANF59139.1"/>
    <property type="molecule type" value="Genomic_DNA"/>
</dbReference>
<organism evidence="10 11">
    <name type="scientific">Halotalea alkalilenta</name>
    <dbReference type="NCBI Taxonomy" id="376489"/>
    <lineage>
        <taxon>Bacteria</taxon>
        <taxon>Pseudomonadati</taxon>
        <taxon>Pseudomonadota</taxon>
        <taxon>Gammaproteobacteria</taxon>
        <taxon>Oceanospirillales</taxon>
        <taxon>Halomonadaceae</taxon>
        <taxon>Halotalea</taxon>
    </lineage>
</organism>
<feature type="transmembrane region" description="Helical" evidence="9">
    <location>
        <begin position="273"/>
        <end position="294"/>
    </location>
</feature>
<dbReference type="KEGG" id="haa:A5892_18105"/>
<evidence type="ECO:0000256" key="3">
    <source>
        <dbReference type="ARBA" id="ARBA00022475"/>
    </source>
</evidence>
<feature type="transmembrane region" description="Helical" evidence="9">
    <location>
        <begin position="149"/>
        <end position="176"/>
    </location>
</feature>
<evidence type="ECO:0000256" key="2">
    <source>
        <dbReference type="ARBA" id="ARBA00022448"/>
    </source>
</evidence>
<keyword evidence="11" id="KW-1185">Reference proteome</keyword>
<dbReference type="CDD" id="cd06582">
    <property type="entry name" value="TM_PBP1_LivH_like"/>
    <property type="match status" value="1"/>
</dbReference>
<keyword evidence="6 9" id="KW-1133">Transmembrane helix</keyword>
<dbReference type="PANTHER" id="PTHR11795:SF447">
    <property type="entry name" value="ABC TRANSPORTER PERMEASE PROTEIN"/>
    <property type="match status" value="1"/>
</dbReference>
<evidence type="ECO:0000256" key="9">
    <source>
        <dbReference type="SAM" id="Phobius"/>
    </source>
</evidence>
<dbReference type="PANTHER" id="PTHR11795">
    <property type="entry name" value="BRANCHED-CHAIN AMINO ACID TRANSPORT SYSTEM PERMEASE PROTEIN LIVH"/>
    <property type="match status" value="1"/>
</dbReference>
<accession>A0A172YIX2</accession>
<feature type="transmembrane region" description="Helical" evidence="9">
    <location>
        <begin position="12"/>
        <end position="39"/>
    </location>
</feature>
<keyword evidence="4 9" id="KW-0812">Transmembrane</keyword>
<dbReference type="Proteomes" id="UP000077875">
    <property type="component" value="Chromosome"/>
</dbReference>
<dbReference type="AlphaFoldDB" id="A0A172YIX2"/>
<feature type="transmembrane region" description="Helical" evidence="9">
    <location>
        <begin position="237"/>
        <end position="261"/>
    </location>
</feature>
<sequence>MGGFSAQDLTAIFVMQGFAGLSFFSVLLLMALGLAIIYGQMRVINMAHGEFMVIGAYASYLLSGALRHLPAGTDISVLLAIPVAFLAAFVAGYLIEWLLIRHLYHRPLDTLLATWGLALIMQQGFRSAFGAREVSVPVPDWLRGSYRPTMIIDIPLNGLAIMLLTVLVTVAVWWFLYRSRWGLRVRCTTANREMSGAVGINTKRVDRMTFAIGCGIAGIAGAAFTTISSTGPTSGSLYIVDTFLVVVFGGAGSLIGTIASAFSIAQAQSVMEFFMGGSMAKVLTLLTVIFILLLRPEGLVASKVRR</sequence>
<dbReference type="InterPro" id="IPR017779">
    <property type="entry name" value="ABC_UrtB_bac"/>
</dbReference>
<dbReference type="GO" id="GO:0006865">
    <property type="term" value="P:amino acid transport"/>
    <property type="evidence" value="ECO:0007669"/>
    <property type="project" value="UniProtKB-KW"/>
</dbReference>
<dbReference type="GO" id="GO:0022857">
    <property type="term" value="F:transmembrane transporter activity"/>
    <property type="evidence" value="ECO:0007669"/>
    <property type="project" value="InterPro"/>
</dbReference>
<dbReference type="STRING" id="376489.A5892_18105"/>
<dbReference type="InterPro" id="IPR052157">
    <property type="entry name" value="BCAA_transport_permease"/>
</dbReference>
<feature type="transmembrane region" description="Helical" evidence="9">
    <location>
        <begin position="75"/>
        <end position="99"/>
    </location>
</feature>
<evidence type="ECO:0000313" key="11">
    <source>
        <dbReference type="Proteomes" id="UP000077875"/>
    </source>
</evidence>
<dbReference type="GO" id="GO:0005886">
    <property type="term" value="C:plasma membrane"/>
    <property type="evidence" value="ECO:0007669"/>
    <property type="project" value="UniProtKB-SubCell"/>
</dbReference>
<keyword evidence="3" id="KW-1003">Cell membrane</keyword>
<protein>
    <submittedName>
        <fullName evidence="10">Urea ABC transporter permease subunit UrtB</fullName>
    </submittedName>
</protein>
<reference evidence="10 11" key="1">
    <citation type="submission" date="2016-04" db="EMBL/GenBank/DDBJ databases">
        <title>Complete Genome Sequence of Halotalea alkalilenta IHB B 13600.</title>
        <authorList>
            <person name="Swarnkar M.K."/>
            <person name="Sharma A."/>
            <person name="Kaushal K."/>
            <person name="Soni R."/>
            <person name="Rana S."/>
            <person name="Singh A.K."/>
            <person name="Gulati A."/>
        </authorList>
    </citation>
    <scope>NUCLEOTIDE SEQUENCE [LARGE SCALE GENOMIC DNA]</scope>
    <source>
        <strain evidence="10 11">IHB B 13600</strain>
    </source>
</reference>
<evidence type="ECO:0000256" key="1">
    <source>
        <dbReference type="ARBA" id="ARBA00004429"/>
    </source>
</evidence>
<evidence type="ECO:0000256" key="4">
    <source>
        <dbReference type="ARBA" id="ARBA00022692"/>
    </source>
</evidence>
<dbReference type="InterPro" id="IPR001851">
    <property type="entry name" value="ABC_transp_permease"/>
</dbReference>
<name>A0A172YIX2_9GAMM</name>
<keyword evidence="2" id="KW-0813">Transport</keyword>
<dbReference type="RefSeq" id="WP_064123984.1">
    <property type="nucleotide sequence ID" value="NZ_CP015243.1"/>
</dbReference>
<proteinExistence type="inferred from homology"/>
<evidence type="ECO:0000313" key="10">
    <source>
        <dbReference type="EMBL" id="ANF59139.1"/>
    </source>
</evidence>
<evidence type="ECO:0000256" key="8">
    <source>
        <dbReference type="ARBA" id="ARBA00037998"/>
    </source>
</evidence>
<dbReference type="NCBIfam" id="TIGR03409">
    <property type="entry name" value="urea_trans_UrtB"/>
    <property type="match status" value="1"/>
</dbReference>
<gene>
    <name evidence="10" type="ORF">A5892_18105</name>
</gene>
<feature type="transmembrane region" description="Helical" evidence="9">
    <location>
        <begin position="51"/>
        <end position="69"/>
    </location>
</feature>
<feature type="transmembrane region" description="Helical" evidence="9">
    <location>
        <begin position="210"/>
        <end position="231"/>
    </location>
</feature>